<evidence type="ECO:0000313" key="2">
    <source>
        <dbReference type="Proteomes" id="UP001276659"/>
    </source>
</evidence>
<dbReference type="AlphaFoldDB" id="A0AAD9ZAA8"/>
<protein>
    <submittedName>
        <fullName evidence="1">Uncharacterized protein</fullName>
    </submittedName>
</protein>
<comment type="caution">
    <text evidence="1">The sequence shown here is derived from an EMBL/GenBank/DDBJ whole genome shotgun (WGS) entry which is preliminary data.</text>
</comment>
<name>A0AAD9ZAA8_9LECA</name>
<dbReference type="Proteomes" id="UP001276659">
    <property type="component" value="Unassembled WGS sequence"/>
</dbReference>
<gene>
    <name evidence="1" type="ORF">OEA41_001820</name>
</gene>
<reference evidence="1" key="1">
    <citation type="submission" date="2022-11" db="EMBL/GenBank/DDBJ databases">
        <title>Chromosomal genome sequence assembly and mating type (MAT) locus characterization of the leprose asexual lichenized fungus Lepraria neglecta (Nyl.) Erichsen.</title>
        <authorList>
            <person name="Allen J.L."/>
            <person name="Pfeffer B."/>
        </authorList>
    </citation>
    <scope>NUCLEOTIDE SEQUENCE</scope>
    <source>
        <strain evidence="1">Allen 5258</strain>
    </source>
</reference>
<accession>A0AAD9ZAA8</accession>
<dbReference type="EMBL" id="JASNWA010000006">
    <property type="protein sequence ID" value="KAK3174574.1"/>
    <property type="molecule type" value="Genomic_DNA"/>
</dbReference>
<keyword evidence="2" id="KW-1185">Reference proteome</keyword>
<proteinExistence type="predicted"/>
<evidence type="ECO:0000313" key="1">
    <source>
        <dbReference type="EMBL" id="KAK3174574.1"/>
    </source>
</evidence>
<sequence length="420" mass="47982">MAISSIQSKESGEYTCLSRGHNFSPAKWSSSGLVPTDGPNVQEDEIHRVLDETSNANILKHGQAGYLPCLSDIYLEPIQTSNVLKRMIKVLDSEVVQRIGQRPEFFRQDLQLAQYQRQLFPGLPDRTSQSRHVYVVTKPHIPFEVSRFHWSVYSQGYFYHLSANLPKNPTGQSAFSGLKNKAPRAQIVLKIEDLSTTDSADYVKAATEASTKPFVAYEMGSTQYDPEQLQTLAQWIITRLGTYELLTANCQVFAMSLVNRAVMTARDCSAFVGNKTQLVDWDLRARHNDDVDRVARNPYDIEHGYLVTKPRTRRGWSFRTGRPFFVLFPISGTKLKAIHRLYENGPSSSYMPKIDPAGKHSLLTYPFVQCNRSFRYQGQWLRTAVRDFGEDLVARRWGNAFRGRKETRDRYKALSSEYRG</sequence>
<organism evidence="1 2">
    <name type="scientific">Lepraria neglecta</name>
    <dbReference type="NCBI Taxonomy" id="209136"/>
    <lineage>
        <taxon>Eukaryota</taxon>
        <taxon>Fungi</taxon>
        <taxon>Dikarya</taxon>
        <taxon>Ascomycota</taxon>
        <taxon>Pezizomycotina</taxon>
        <taxon>Lecanoromycetes</taxon>
        <taxon>OSLEUM clade</taxon>
        <taxon>Lecanoromycetidae</taxon>
        <taxon>Lecanorales</taxon>
        <taxon>Lecanorineae</taxon>
        <taxon>Stereocaulaceae</taxon>
        <taxon>Lepraria</taxon>
    </lineage>
</organism>